<sequence length="148" mass="15836">MSFRHKESGTDAAIYRKPLSSEAIADATDPRAHRILKDSGFVENSIPPLYVWHELPDGLSTEEERSRSTRATVLLRAAGFGTELDPVLVSEPAYRAVLTETRSNRADRSGAATATSPAVSARVPAAPEPTAVAAVLPATPTSPSSRRR</sequence>
<reference evidence="2 3" key="1">
    <citation type="journal article" date="2010" name="Genome Biol. Evol.">
        <title>The sequence of a 1.8-mb bacterial linear plasmid reveals a rich evolutionary reservoir of secondary metabolic pathways.</title>
        <authorList>
            <person name="Medema M.H."/>
            <person name="Trefzer A."/>
            <person name="Kovalchuk A."/>
            <person name="van den Berg M."/>
            <person name="Mueller U."/>
            <person name="Heijne W."/>
            <person name="Wu L."/>
            <person name="Alam M.T."/>
            <person name="Ronning C.M."/>
            <person name="Nierman W.C."/>
            <person name="Bovenberg R.A.L."/>
            <person name="Breitling R."/>
            <person name="Takano E."/>
        </authorList>
    </citation>
    <scope>NUCLEOTIDE SEQUENCE [LARGE SCALE GENOMIC DNA]</scope>
    <source>
        <strain evidence="3">ATCC 27064 / DSM 738 / JCM 4710 / NBRC 13307 / NCIMB 12785 / NRRL 3585 / VKM Ac-602</strain>
    </source>
</reference>
<protein>
    <submittedName>
        <fullName evidence="2">Uncharacterized protein</fullName>
    </submittedName>
</protein>
<keyword evidence="3" id="KW-1185">Reference proteome</keyword>
<gene>
    <name evidence="2" type="ORF">SCLAV_2499</name>
</gene>
<dbReference type="OrthoDB" id="4249946at2"/>
<organism evidence="2 3">
    <name type="scientific">Streptomyces clavuligerus</name>
    <dbReference type="NCBI Taxonomy" id="1901"/>
    <lineage>
        <taxon>Bacteria</taxon>
        <taxon>Bacillati</taxon>
        <taxon>Actinomycetota</taxon>
        <taxon>Actinomycetes</taxon>
        <taxon>Kitasatosporales</taxon>
        <taxon>Streptomycetaceae</taxon>
        <taxon>Streptomyces</taxon>
    </lineage>
</organism>
<feature type="compositionally biased region" description="Low complexity" evidence="1">
    <location>
        <begin position="116"/>
        <end position="148"/>
    </location>
</feature>
<evidence type="ECO:0000313" key="2">
    <source>
        <dbReference type="EMBL" id="EFG07571.1"/>
    </source>
</evidence>
<dbReference type="KEGG" id="sclf:BB341_15980"/>
<dbReference type="AlphaFoldDB" id="B5GPK3"/>
<feature type="region of interest" description="Disordered" evidence="1">
    <location>
        <begin position="100"/>
        <end position="148"/>
    </location>
</feature>
<dbReference type="EMBL" id="CM000913">
    <property type="protein sequence ID" value="EFG07571.1"/>
    <property type="molecule type" value="Genomic_DNA"/>
</dbReference>
<accession>B5GPK3</accession>
<dbReference type="GeneID" id="93730939"/>
<evidence type="ECO:0000313" key="3">
    <source>
        <dbReference type="Proteomes" id="UP000002357"/>
    </source>
</evidence>
<dbReference type="Proteomes" id="UP000002357">
    <property type="component" value="Chromosome"/>
</dbReference>
<proteinExistence type="predicted"/>
<dbReference type="STRING" id="1901.BB341_15980"/>
<name>B5GPK3_STRCL</name>
<evidence type="ECO:0000256" key="1">
    <source>
        <dbReference type="SAM" id="MobiDB-lite"/>
    </source>
</evidence>
<dbReference type="RefSeq" id="WP_003953683.1">
    <property type="nucleotide sequence ID" value="NZ_CM000913.1"/>
</dbReference>